<sequence length="170" mass="18210">MPQYRRRYSRLGAEVRPRPEGVGSATSLLVGDAVASVHHSAARGFEVDFLPVESRVADARRIAAAYLHPWDLAALVDEVALVVSELVTNAVRYGGGLPVGLRVHVPDGALRVEVRDGSPVPARMRLVDEEAESGRGLCLVAALAREWGVSPDGRTTWCALDIPPPSGRLS</sequence>
<dbReference type="EMBL" id="JAAWWP010000008">
    <property type="protein sequence ID" value="NKI42697.1"/>
    <property type="molecule type" value="Genomic_DNA"/>
</dbReference>
<evidence type="ECO:0000313" key="3">
    <source>
        <dbReference type="EMBL" id="NKI42697.1"/>
    </source>
</evidence>
<reference evidence="3 4" key="1">
    <citation type="submission" date="2020-04" db="EMBL/GenBank/DDBJ databases">
        <title>Phylogenetic Diversity and Antibacterial Activity against Ralstonia solanacearum of Endophytic Actinomycete Isolated from Moss.</title>
        <authorList>
            <person name="Zhuang X."/>
        </authorList>
    </citation>
    <scope>NUCLEOTIDE SEQUENCE [LARGE SCALE GENOMIC DNA]</scope>
    <source>
        <strain evidence="3 4">LD120</strain>
    </source>
</reference>
<protein>
    <submittedName>
        <fullName evidence="3">ATP-binding protein</fullName>
    </submittedName>
</protein>
<accession>A0ABX1H3T1</accession>
<dbReference type="InterPro" id="IPR036890">
    <property type="entry name" value="HATPase_C_sf"/>
</dbReference>
<dbReference type="PANTHER" id="PTHR35526">
    <property type="entry name" value="ANTI-SIGMA-F FACTOR RSBW-RELATED"/>
    <property type="match status" value="1"/>
</dbReference>
<dbReference type="Pfam" id="PF13581">
    <property type="entry name" value="HATPase_c_2"/>
    <property type="match status" value="1"/>
</dbReference>
<proteinExistence type="predicted"/>
<keyword evidence="1" id="KW-0808">Transferase</keyword>
<dbReference type="Proteomes" id="UP000772196">
    <property type="component" value="Unassembled WGS sequence"/>
</dbReference>
<evidence type="ECO:0000259" key="2">
    <source>
        <dbReference type="Pfam" id="PF13581"/>
    </source>
</evidence>
<name>A0ABX1H3T1_9ACTN</name>
<feature type="domain" description="Histidine kinase/HSP90-like ATPase" evidence="2">
    <location>
        <begin position="55"/>
        <end position="157"/>
    </location>
</feature>
<dbReference type="Gene3D" id="3.30.565.10">
    <property type="entry name" value="Histidine kinase-like ATPase, C-terminal domain"/>
    <property type="match status" value="1"/>
</dbReference>
<dbReference type="SUPFAM" id="SSF55874">
    <property type="entry name" value="ATPase domain of HSP90 chaperone/DNA topoisomerase II/histidine kinase"/>
    <property type="match status" value="1"/>
</dbReference>
<keyword evidence="1" id="KW-0723">Serine/threonine-protein kinase</keyword>
<gene>
    <name evidence="3" type="ORF">HFV08_15925</name>
</gene>
<organism evidence="3 4">
    <name type="scientific">Streptomyces physcomitrii</name>
    <dbReference type="NCBI Taxonomy" id="2724184"/>
    <lineage>
        <taxon>Bacteria</taxon>
        <taxon>Bacillati</taxon>
        <taxon>Actinomycetota</taxon>
        <taxon>Actinomycetes</taxon>
        <taxon>Kitasatosporales</taxon>
        <taxon>Streptomycetaceae</taxon>
        <taxon>Streptomyces</taxon>
    </lineage>
</organism>
<comment type="caution">
    <text evidence="3">The sequence shown here is derived from an EMBL/GenBank/DDBJ whole genome shotgun (WGS) entry which is preliminary data.</text>
</comment>
<evidence type="ECO:0000256" key="1">
    <source>
        <dbReference type="ARBA" id="ARBA00022527"/>
    </source>
</evidence>
<dbReference type="GO" id="GO:0005524">
    <property type="term" value="F:ATP binding"/>
    <property type="evidence" value="ECO:0007669"/>
    <property type="project" value="UniProtKB-KW"/>
</dbReference>
<dbReference type="PANTHER" id="PTHR35526:SF3">
    <property type="entry name" value="ANTI-SIGMA-F FACTOR RSBW"/>
    <property type="match status" value="1"/>
</dbReference>
<dbReference type="InterPro" id="IPR003594">
    <property type="entry name" value="HATPase_dom"/>
</dbReference>
<keyword evidence="3" id="KW-0547">Nucleotide-binding</keyword>
<dbReference type="CDD" id="cd16936">
    <property type="entry name" value="HATPase_RsbW-like"/>
    <property type="match status" value="1"/>
</dbReference>
<keyword evidence="4" id="KW-1185">Reference proteome</keyword>
<keyword evidence="1" id="KW-0418">Kinase</keyword>
<keyword evidence="3" id="KW-0067">ATP-binding</keyword>
<evidence type="ECO:0000313" key="4">
    <source>
        <dbReference type="Proteomes" id="UP000772196"/>
    </source>
</evidence>
<dbReference type="InterPro" id="IPR050267">
    <property type="entry name" value="Anti-sigma-factor_SerPK"/>
</dbReference>